<name>A0A956RQR1_UNCEI</name>
<dbReference type="AlphaFoldDB" id="A0A956RQR1"/>
<dbReference type="InterPro" id="IPR002912">
    <property type="entry name" value="ACT_dom"/>
</dbReference>
<dbReference type="InterPro" id="IPR045865">
    <property type="entry name" value="ACT-like_dom_sf"/>
</dbReference>
<reference evidence="2" key="2">
    <citation type="journal article" date="2021" name="Microbiome">
        <title>Successional dynamics and alternative stable states in a saline activated sludge microbial community over 9 years.</title>
        <authorList>
            <person name="Wang Y."/>
            <person name="Ye J."/>
            <person name="Ju F."/>
            <person name="Liu L."/>
            <person name="Boyd J.A."/>
            <person name="Deng Y."/>
            <person name="Parks D.H."/>
            <person name="Jiang X."/>
            <person name="Yin X."/>
            <person name="Woodcroft B.J."/>
            <person name="Tyson G.W."/>
            <person name="Hugenholtz P."/>
            <person name="Polz M.F."/>
            <person name="Zhang T."/>
        </authorList>
    </citation>
    <scope>NUCLEOTIDE SEQUENCE</scope>
    <source>
        <strain evidence="2">HKST-UBA01</strain>
    </source>
</reference>
<dbReference type="SUPFAM" id="SSF55021">
    <property type="entry name" value="ACT-like"/>
    <property type="match status" value="2"/>
</dbReference>
<dbReference type="PIRSF" id="PIRSF028103">
    <property type="entry name" value="GcvR"/>
    <property type="match status" value="1"/>
</dbReference>
<dbReference type="PANTHER" id="PTHR34875">
    <property type="entry name" value="UPF0237 PROTEIN MJ1558"/>
    <property type="match status" value="1"/>
</dbReference>
<dbReference type="Gene3D" id="3.30.70.260">
    <property type="match status" value="2"/>
</dbReference>
<dbReference type="Proteomes" id="UP000697710">
    <property type="component" value="Unassembled WGS sequence"/>
</dbReference>
<comment type="caution">
    <text evidence="2">The sequence shown here is derived from an EMBL/GenBank/DDBJ whole genome shotgun (WGS) entry which is preliminary data.</text>
</comment>
<reference evidence="2" key="1">
    <citation type="submission" date="2020-04" db="EMBL/GenBank/DDBJ databases">
        <authorList>
            <person name="Zhang T."/>
        </authorList>
    </citation>
    <scope>NUCLEOTIDE SEQUENCE</scope>
    <source>
        <strain evidence="2">HKST-UBA01</strain>
    </source>
</reference>
<evidence type="ECO:0000259" key="1">
    <source>
        <dbReference type="PROSITE" id="PS51671"/>
    </source>
</evidence>
<protein>
    <submittedName>
        <fullName evidence="2">Glycine cleavage system protein R</fullName>
    </submittedName>
</protein>
<evidence type="ECO:0000313" key="2">
    <source>
        <dbReference type="EMBL" id="MCA9729553.1"/>
    </source>
</evidence>
<dbReference type="CDD" id="cd04869">
    <property type="entry name" value="ACT_GcvR_2"/>
    <property type="match status" value="1"/>
</dbReference>
<evidence type="ECO:0000313" key="3">
    <source>
        <dbReference type="Proteomes" id="UP000697710"/>
    </source>
</evidence>
<feature type="domain" description="ACT" evidence="1">
    <location>
        <begin position="93"/>
        <end position="174"/>
    </location>
</feature>
<organism evidence="2 3">
    <name type="scientific">Eiseniibacteriota bacterium</name>
    <dbReference type="NCBI Taxonomy" id="2212470"/>
    <lineage>
        <taxon>Bacteria</taxon>
        <taxon>Candidatus Eiseniibacteriota</taxon>
    </lineage>
</organism>
<dbReference type="GO" id="GO:0006355">
    <property type="term" value="P:regulation of DNA-templated transcription"/>
    <property type="evidence" value="ECO:0007669"/>
    <property type="project" value="InterPro"/>
</dbReference>
<dbReference type="InterPro" id="IPR050990">
    <property type="entry name" value="UPF0237/GcvR_regulator"/>
</dbReference>
<proteinExistence type="predicted"/>
<dbReference type="Pfam" id="PF13740">
    <property type="entry name" value="ACT_6"/>
    <property type="match status" value="1"/>
</dbReference>
<gene>
    <name evidence="2" type="ORF">KC729_17835</name>
</gene>
<dbReference type="PANTHER" id="PTHR34875:SF6">
    <property type="entry name" value="UPF0237 PROTEIN MJ1558"/>
    <property type="match status" value="1"/>
</dbReference>
<dbReference type="Pfam" id="PF01842">
    <property type="entry name" value="ACT"/>
    <property type="match status" value="1"/>
</dbReference>
<dbReference type="PROSITE" id="PS51671">
    <property type="entry name" value="ACT"/>
    <property type="match status" value="1"/>
</dbReference>
<sequence length="176" mass="19200">MNASVVLTVIAEDRPGLVELLSQTVIRQDGNWLESRMARLAGKFAGVALVEVPDDKVDALLTDLNALADRGLRIRAERTDVGDGNAESLRRLDLDLVGHDRPGIVRAVSEALARSHVNVDRLTTERSSAPMSGERLFRATAQLRLPDDLDLTTLRQQLEAIASDLVVDLTLLEPTS</sequence>
<accession>A0A956RQR1</accession>
<dbReference type="EMBL" id="JAGQHR010000743">
    <property type="protein sequence ID" value="MCA9729553.1"/>
    <property type="molecule type" value="Genomic_DNA"/>
</dbReference>
<dbReference type="InterPro" id="IPR016867">
    <property type="entry name" value="GcvR"/>
</dbReference>